<dbReference type="PANTHER" id="PTHR30535:SF34">
    <property type="entry name" value="MOLYBDATE-BINDING PROTEIN MOLA"/>
    <property type="match status" value="1"/>
</dbReference>
<dbReference type="PANTHER" id="PTHR30535">
    <property type="entry name" value="VITAMIN B12-BINDING PROTEIN"/>
    <property type="match status" value="1"/>
</dbReference>
<dbReference type="EMBL" id="LILC01000023">
    <property type="protein sequence ID" value="KOO43058.1"/>
    <property type="molecule type" value="Genomic_DNA"/>
</dbReference>
<accession>A0A0M0KXD4</accession>
<comment type="similarity">
    <text evidence="1">Belongs to the bacterial solute-binding protein 8 family.</text>
</comment>
<protein>
    <submittedName>
        <fullName evidence="3">ABC transporter substrate-binding protein</fullName>
    </submittedName>
</protein>
<keyword evidence="4" id="KW-1185">Reference proteome</keyword>
<name>A0A0M0KXD4_9BACI</name>
<dbReference type="InterPro" id="IPR050902">
    <property type="entry name" value="ABC_Transporter_SBP"/>
</dbReference>
<dbReference type="Pfam" id="PF01497">
    <property type="entry name" value="Peripla_BP_2"/>
    <property type="match status" value="1"/>
</dbReference>
<organism evidence="3 4">
    <name type="scientific">Priestia koreensis</name>
    <dbReference type="NCBI Taxonomy" id="284581"/>
    <lineage>
        <taxon>Bacteria</taxon>
        <taxon>Bacillati</taxon>
        <taxon>Bacillota</taxon>
        <taxon>Bacilli</taxon>
        <taxon>Bacillales</taxon>
        <taxon>Bacillaceae</taxon>
        <taxon>Priestia</taxon>
    </lineage>
</organism>
<evidence type="ECO:0000313" key="4">
    <source>
        <dbReference type="Proteomes" id="UP000037558"/>
    </source>
</evidence>
<evidence type="ECO:0000256" key="1">
    <source>
        <dbReference type="ARBA" id="ARBA00008814"/>
    </source>
</evidence>
<dbReference type="OrthoDB" id="9787772at2"/>
<dbReference type="STRING" id="284581.AMD01_16595"/>
<dbReference type="RefSeq" id="WP_053402868.1">
    <property type="nucleotide sequence ID" value="NZ_JAMAUM010000010.1"/>
</dbReference>
<dbReference type="Proteomes" id="UP000037558">
    <property type="component" value="Unassembled WGS sequence"/>
</dbReference>
<proteinExistence type="inferred from homology"/>
<evidence type="ECO:0000313" key="3">
    <source>
        <dbReference type="EMBL" id="KOO43058.1"/>
    </source>
</evidence>
<sequence length="270" mass="30706">MRIISLCPSNTELLSYLGVIDDVIGVDDYSDWPNLDHCKRLGPDLSIDIDAVEELNPDLILASLSVPGMERNVEELAKRGLPFITLNPQSLVDIAEDLRTVGKAIGQKEKGEELSQHFLAYIHQYKIITNSIEQKPSLYWEWWPKPVFTPGGVNWLTEISELAGGRNSFADVEQANIQTDWETVRQKNPDHICMAWVGVQTKKMKPSLLKKREGWLSIKAIKQQNVHVLEEEYYCRPSPRLLIGLKKLAPLIHPKLFPSFDGKDPLLDRD</sequence>
<dbReference type="CDD" id="cd01144">
    <property type="entry name" value="BtuF"/>
    <property type="match status" value="1"/>
</dbReference>
<evidence type="ECO:0000259" key="2">
    <source>
        <dbReference type="PROSITE" id="PS50983"/>
    </source>
</evidence>
<feature type="domain" description="Fe/B12 periplasmic-binding" evidence="2">
    <location>
        <begin position="2"/>
        <end position="256"/>
    </location>
</feature>
<dbReference type="SUPFAM" id="SSF53807">
    <property type="entry name" value="Helical backbone' metal receptor"/>
    <property type="match status" value="1"/>
</dbReference>
<gene>
    <name evidence="3" type="ORF">AMD01_16595</name>
</gene>
<reference evidence="4" key="1">
    <citation type="submission" date="2015-08" db="EMBL/GenBank/DDBJ databases">
        <title>Fjat-14210 dsm16467.</title>
        <authorList>
            <person name="Liu B."/>
            <person name="Wang J."/>
            <person name="Zhu Y."/>
            <person name="Liu G."/>
            <person name="Chen Q."/>
            <person name="Chen Z."/>
            <person name="Lan J."/>
            <person name="Che J."/>
            <person name="Ge C."/>
            <person name="Shi H."/>
            <person name="Pan Z."/>
            <person name="Liu X."/>
        </authorList>
    </citation>
    <scope>NUCLEOTIDE SEQUENCE [LARGE SCALE GENOMIC DNA]</scope>
    <source>
        <strain evidence="4">DSM 16467</strain>
    </source>
</reference>
<comment type="caution">
    <text evidence="3">The sequence shown here is derived from an EMBL/GenBank/DDBJ whole genome shotgun (WGS) entry which is preliminary data.</text>
</comment>
<dbReference type="AlphaFoldDB" id="A0A0M0KXD4"/>
<dbReference type="InterPro" id="IPR002491">
    <property type="entry name" value="ABC_transptr_periplasmic_BD"/>
</dbReference>
<dbReference type="Gene3D" id="3.40.50.1980">
    <property type="entry name" value="Nitrogenase molybdenum iron protein domain"/>
    <property type="match status" value="2"/>
</dbReference>
<dbReference type="PATRIC" id="fig|284581.3.peg.2821"/>
<dbReference type="PROSITE" id="PS50983">
    <property type="entry name" value="FE_B12_PBP"/>
    <property type="match status" value="1"/>
</dbReference>